<dbReference type="AlphaFoldDB" id="A0A164IV34"/>
<proteinExistence type="predicted"/>
<name>A0A164IV34_9NOCA</name>
<gene>
    <name evidence="1" type="ORF">AWN90_07045</name>
</gene>
<dbReference type="STRING" id="455432.AWN90_07045"/>
<dbReference type="Proteomes" id="UP000076512">
    <property type="component" value="Unassembled WGS sequence"/>
</dbReference>
<sequence>MGNPSGVEPSASGDGPSFAERLRVLFDNVHPRGRGPFSQAEVVDMIRASGGSVTIEHLSQLLSGDQRTPALSTVTDIAAVFRVPMDYFGSRESYEEIRRHIGWLAALRDSGAERVTVCSRSGPVNHAQTLVTARPER</sequence>
<dbReference type="Gene3D" id="1.10.260.40">
    <property type="entry name" value="lambda repressor-like DNA-binding domains"/>
    <property type="match status" value="1"/>
</dbReference>
<dbReference type="InterPro" id="IPR010982">
    <property type="entry name" value="Lambda_DNA-bd_dom_sf"/>
</dbReference>
<comment type="caution">
    <text evidence="1">The sequence shown here is derived from an EMBL/GenBank/DDBJ whole genome shotgun (WGS) entry which is preliminary data.</text>
</comment>
<dbReference type="OrthoDB" id="2679623at2"/>
<organism evidence="1 2">
    <name type="scientific">Nocardia terpenica</name>
    <dbReference type="NCBI Taxonomy" id="455432"/>
    <lineage>
        <taxon>Bacteria</taxon>
        <taxon>Bacillati</taxon>
        <taxon>Actinomycetota</taxon>
        <taxon>Actinomycetes</taxon>
        <taxon>Mycobacteriales</taxon>
        <taxon>Nocardiaceae</taxon>
        <taxon>Nocardia</taxon>
    </lineage>
</organism>
<accession>A0A164IV34</accession>
<evidence type="ECO:0000313" key="1">
    <source>
        <dbReference type="EMBL" id="KZM69772.1"/>
    </source>
</evidence>
<protein>
    <submittedName>
        <fullName evidence="1">Uncharacterized protein</fullName>
    </submittedName>
</protein>
<dbReference type="RefSeq" id="WP_067578726.1">
    <property type="nucleotide sequence ID" value="NZ_JABMCZ010000002.1"/>
</dbReference>
<dbReference type="GO" id="GO:0003677">
    <property type="term" value="F:DNA binding"/>
    <property type="evidence" value="ECO:0007669"/>
    <property type="project" value="InterPro"/>
</dbReference>
<evidence type="ECO:0000313" key="2">
    <source>
        <dbReference type="Proteomes" id="UP000076512"/>
    </source>
</evidence>
<reference evidence="1 2" key="1">
    <citation type="submission" date="2016-04" db="EMBL/GenBank/DDBJ databases">
        <authorList>
            <person name="Evans L.H."/>
            <person name="Alamgir A."/>
            <person name="Owens N."/>
            <person name="Weber N.D."/>
            <person name="Virtaneva K."/>
            <person name="Barbian K."/>
            <person name="Babar A."/>
            <person name="Rosenke K."/>
        </authorList>
    </citation>
    <scope>NUCLEOTIDE SEQUENCE [LARGE SCALE GENOMIC DNA]</scope>
    <source>
        <strain evidence="1 2">IFM 0406</strain>
    </source>
</reference>
<keyword evidence="2" id="KW-1185">Reference proteome</keyword>
<dbReference type="EMBL" id="LWGR01000017">
    <property type="protein sequence ID" value="KZM69772.1"/>
    <property type="molecule type" value="Genomic_DNA"/>
</dbReference>